<dbReference type="SUPFAM" id="SSF53474">
    <property type="entry name" value="alpha/beta-Hydrolases"/>
    <property type="match status" value="1"/>
</dbReference>
<accession>A0A660E4X4</accession>
<evidence type="ECO:0000256" key="1">
    <source>
        <dbReference type="ARBA" id="ARBA00022801"/>
    </source>
</evidence>
<dbReference type="InterPro" id="IPR029058">
    <property type="entry name" value="AB_hydrolase_fold"/>
</dbReference>
<organism evidence="3 4">
    <name type="scientific">Lactiplantibacillus mudanjiangensis</name>
    <dbReference type="NCBI Taxonomy" id="1296538"/>
    <lineage>
        <taxon>Bacteria</taxon>
        <taxon>Bacillati</taxon>
        <taxon>Bacillota</taxon>
        <taxon>Bacilli</taxon>
        <taxon>Lactobacillales</taxon>
        <taxon>Lactobacillaceae</taxon>
        <taxon>Lactiplantibacillus</taxon>
    </lineage>
</organism>
<dbReference type="Proteomes" id="UP000289996">
    <property type="component" value="Unassembled WGS sequence"/>
</dbReference>
<evidence type="ECO:0000313" key="3">
    <source>
        <dbReference type="EMBL" id="VDG30362.1"/>
    </source>
</evidence>
<dbReference type="EMBL" id="UYIG01000185">
    <property type="protein sequence ID" value="VDG30362.1"/>
    <property type="molecule type" value="Genomic_DNA"/>
</dbReference>
<dbReference type="Pfam" id="PF20434">
    <property type="entry name" value="BD-FAE"/>
    <property type="match status" value="1"/>
</dbReference>
<dbReference type="InterPro" id="IPR050300">
    <property type="entry name" value="GDXG_lipolytic_enzyme"/>
</dbReference>
<reference evidence="3 4" key="1">
    <citation type="submission" date="2018-11" db="EMBL/GenBank/DDBJ databases">
        <authorList>
            <person name="Wuyts S."/>
        </authorList>
    </citation>
    <scope>NUCLEOTIDE SEQUENCE [LARGE SCALE GENOMIC DNA]</scope>
    <source>
        <strain evidence="3">Lactobacillus mudanjiangensis AMBF249</strain>
    </source>
</reference>
<gene>
    <name evidence="3" type="ORF">MUDAN_MDHGFNIF_01913</name>
</gene>
<dbReference type="GO" id="GO:0016787">
    <property type="term" value="F:hydrolase activity"/>
    <property type="evidence" value="ECO:0007669"/>
    <property type="project" value="UniProtKB-KW"/>
</dbReference>
<dbReference type="PANTHER" id="PTHR48081:SF6">
    <property type="entry name" value="PEPTIDASE S9 PROLYL OLIGOPEPTIDASE CATALYTIC DOMAIN-CONTAINING PROTEIN"/>
    <property type="match status" value="1"/>
</dbReference>
<protein>
    <submittedName>
        <fullName evidence="3">Esterase [Lactobacillus paraplantarum]</fullName>
    </submittedName>
</protein>
<dbReference type="AlphaFoldDB" id="A0A660E4X4"/>
<evidence type="ECO:0000259" key="2">
    <source>
        <dbReference type="Pfam" id="PF20434"/>
    </source>
</evidence>
<evidence type="ECO:0000313" key="4">
    <source>
        <dbReference type="Proteomes" id="UP000289996"/>
    </source>
</evidence>
<proteinExistence type="predicted"/>
<feature type="domain" description="BD-FAE-like" evidence="2">
    <location>
        <begin position="29"/>
        <end position="209"/>
    </location>
</feature>
<sequence length="278" mass="30276">MQIEAATIAGRSGSFKVTAYWLDQIADFKATVDYPVVIICPGGGFTYHSERETTPIALRFLAAGMHAIVLPYQVITADKTVYPTAIQQIAETLDWVTKQAEQHHVDCQRLILAGFSAGGHVVATYNSIATNVTLRGQYQLDQGQGQHAAIILGYPAIDLTVGFPTDAATRQQITPDETLWAAQKTVTSAAKPAFVWQTATDALVPAENSLRYVQALLRAGVPVEYHLFGDGKHGLALADHVTTHPTKPAYLNAPAAEWVTMALHWLQRQALLPKDESF</sequence>
<dbReference type="RefSeq" id="WP_130852391.1">
    <property type="nucleotide sequence ID" value="NZ_UYIG01000185.1"/>
</dbReference>
<dbReference type="PANTHER" id="PTHR48081">
    <property type="entry name" value="AB HYDROLASE SUPERFAMILY PROTEIN C4A8.06C"/>
    <property type="match status" value="1"/>
</dbReference>
<keyword evidence="1" id="KW-0378">Hydrolase</keyword>
<dbReference type="InterPro" id="IPR049492">
    <property type="entry name" value="BD-FAE-like_dom"/>
</dbReference>
<name>A0A660E4X4_9LACO</name>
<dbReference type="Gene3D" id="3.40.50.1820">
    <property type="entry name" value="alpha/beta hydrolase"/>
    <property type="match status" value="1"/>
</dbReference>
<dbReference type="OrthoDB" id="9794725at2"/>
<keyword evidence="4" id="KW-1185">Reference proteome</keyword>